<dbReference type="InterPro" id="IPR046525">
    <property type="entry name" value="DUF6702"/>
</dbReference>
<sequence length="169" mass="18623">MPMPVSRLLRATVAAALLCLGAAGHAHNYHMGIADISLNARTGSTEVVHTYTAHDVEALLTNLYQRQFDLGREEDQQAFRRYLDQQFHLSVNGRRLPLQWVGMQLRSDTVTVFQEIEKTALPAGAVLHNAVLSDFLPTQTNTVNIGAASDGRAALTLIFNSQKNEQTLP</sequence>
<dbReference type="AlphaFoldDB" id="A0A7W5B7G3"/>
<feature type="chain" id="PRO_5030919455" description="DUF1007 family protein" evidence="1">
    <location>
        <begin position="27"/>
        <end position="169"/>
    </location>
</feature>
<dbReference type="RefSeq" id="WP_229426061.1">
    <property type="nucleotide sequence ID" value="NZ_JACHXD010000002.1"/>
</dbReference>
<keyword evidence="1" id="KW-0732">Signal</keyword>
<evidence type="ECO:0000313" key="3">
    <source>
        <dbReference type="Proteomes" id="UP000541535"/>
    </source>
</evidence>
<dbReference type="Pfam" id="PF20420">
    <property type="entry name" value="DUF6702"/>
    <property type="match status" value="1"/>
</dbReference>
<evidence type="ECO:0000313" key="2">
    <source>
        <dbReference type="EMBL" id="MBB3117974.1"/>
    </source>
</evidence>
<evidence type="ECO:0008006" key="4">
    <source>
        <dbReference type="Google" id="ProtNLM"/>
    </source>
</evidence>
<evidence type="ECO:0000256" key="1">
    <source>
        <dbReference type="SAM" id="SignalP"/>
    </source>
</evidence>
<name>A0A7W5B7G3_9BURK</name>
<accession>A0A7W5B7G3</accession>
<keyword evidence="3" id="KW-1185">Reference proteome</keyword>
<feature type="signal peptide" evidence="1">
    <location>
        <begin position="1"/>
        <end position="26"/>
    </location>
</feature>
<proteinExistence type="predicted"/>
<comment type="caution">
    <text evidence="2">The sequence shown here is derived from an EMBL/GenBank/DDBJ whole genome shotgun (WGS) entry which is preliminary data.</text>
</comment>
<organism evidence="2 3">
    <name type="scientific">Pseudoduganella violacea</name>
    <dbReference type="NCBI Taxonomy" id="1715466"/>
    <lineage>
        <taxon>Bacteria</taxon>
        <taxon>Pseudomonadati</taxon>
        <taxon>Pseudomonadota</taxon>
        <taxon>Betaproteobacteria</taxon>
        <taxon>Burkholderiales</taxon>
        <taxon>Oxalobacteraceae</taxon>
        <taxon>Telluria group</taxon>
        <taxon>Pseudoduganella</taxon>
    </lineage>
</organism>
<protein>
    <recommendedName>
        <fullName evidence="4">DUF1007 family protein</fullName>
    </recommendedName>
</protein>
<reference evidence="2 3" key="1">
    <citation type="submission" date="2020-08" db="EMBL/GenBank/DDBJ databases">
        <title>Genomic Encyclopedia of Type Strains, Phase III (KMG-III): the genomes of soil and plant-associated and newly described type strains.</title>
        <authorList>
            <person name="Whitman W."/>
        </authorList>
    </citation>
    <scope>NUCLEOTIDE SEQUENCE [LARGE SCALE GENOMIC DNA]</scope>
    <source>
        <strain evidence="2 3">CECT 8897</strain>
    </source>
</reference>
<dbReference type="Proteomes" id="UP000541535">
    <property type="component" value="Unassembled WGS sequence"/>
</dbReference>
<gene>
    <name evidence="2" type="ORF">FHS03_001000</name>
</gene>
<dbReference type="EMBL" id="JACHXD010000002">
    <property type="protein sequence ID" value="MBB3117974.1"/>
    <property type="molecule type" value="Genomic_DNA"/>
</dbReference>